<dbReference type="OrthoDB" id="4220102at2"/>
<evidence type="ECO:0000313" key="3">
    <source>
        <dbReference type="Proteomes" id="UP000095705"/>
    </source>
</evidence>
<dbReference type="Proteomes" id="UP000095705">
    <property type="component" value="Unassembled WGS sequence"/>
</dbReference>
<name>A0A1E5PKG5_9ACTN</name>
<protein>
    <recommendedName>
        <fullName evidence="1">TadE-like domain-containing protein</fullName>
    </recommendedName>
</protein>
<reference evidence="2 3" key="1">
    <citation type="submission" date="2016-08" db="EMBL/GenBank/DDBJ databases">
        <title>The complete genome of Streptomyces subrutilus 10-1-1.</title>
        <authorList>
            <person name="Chen X."/>
        </authorList>
    </citation>
    <scope>NUCLEOTIDE SEQUENCE [LARGE SCALE GENOMIC DNA]</scope>
    <source>
        <strain evidence="2 3">10-1-1</strain>
    </source>
</reference>
<dbReference type="InterPro" id="IPR012495">
    <property type="entry name" value="TadE-like_dom"/>
</dbReference>
<feature type="domain" description="TadE-like" evidence="1">
    <location>
        <begin position="1"/>
        <end position="36"/>
    </location>
</feature>
<proteinExistence type="predicted"/>
<dbReference type="AlphaFoldDB" id="A0A1E5PKG5"/>
<evidence type="ECO:0000313" key="2">
    <source>
        <dbReference type="EMBL" id="OEJ30014.1"/>
    </source>
</evidence>
<accession>A0A1E5PKG5</accession>
<dbReference type="STRING" id="36818.BGK67_00160"/>
<comment type="caution">
    <text evidence="2">The sequence shown here is derived from an EMBL/GenBank/DDBJ whole genome shotgun (WGS) entry which is preliminary data.</text>
</comment>
<sequence length="114" mass="11670">MAIVFPFVILVTVAVVQAAMWVYARSIALTAAREGVAAARTYQSPEGAGAARARETLGRIAGDSLTGSTVSTSGSTATDVRVTVTGHAPSLIPGVWGLSVSQSAGAPRERWTTP</sequence>
<keyword evidence="3" id="KW-1185">Reference proteome</keyword>
<organism evidence="2 3">
    <name type="scientific">Streptomyces subrutilus</name>
    <dbReference type="NCBI Taxonomy" id="36818"/>
    <lineage>
        <taxon>Bacteria</taxon>
        <taxon>Bacillati</taxon>
        <taxon>Actinomycetota</taxon>
        <taxon>Actinomycetes</taxon>
        <taxon>Kitasatosporales</taxon>
        <taxon>Streptomycetaceae</taxon>
        <taxon>Streptomyces</taxon>
    </lineage>
</organism>
<evidence type="ECO:0000259" key="1">
    <source>
        <dbReference type="Pfam" id="PF07811"/>
    </source>
</evidence>
<dbReference type="Pfam" id="PF07811">
    <property type="entry name" value="TadE"/>
    <property type="match status" value="1"/>
</dbReference>
<dbReference type="EMBL" id="MEHK01000001">
    <property type="protein sequence ID" value="OEJ30014.1"/>
    <property type="molecule type" value="Genomic_DNA"/>
</dbReference>
<gene>
    <name evidence="2" type="ORF">BGK67_00160</name>
</gene>